<comment type="caution">
    <text evidence="2">The sequence shown here is derived from an EMBL/GenBank/DDBJ whole genome shotgun (WGS) entry which is preliminary data.</text>
</comment>
<protein>
    <submittedName>
        <fullName evidence="2">Uncharacterized protein</fullName>
    </submittedName>
</protein>
<gene>
    <name evidence="2" type="ORF">Sangu_0708200</name>
</gene>
<accession>A0AAW2PRM2</accession>
<reference evidence="2" key="2">
    <citation type="journal article" date="2024" name="Plant">
        <title>Genomic evolution and insights into agronomic trait innovations of Sesamum species.</title>
        <authorList>
            <person name="Miao H."/>
            <person name="Wang L."/>
            <person name="Qu L."/>
            <person name="Liu H."/>
            <person name="Sun Y."/>
            <person name="Le M."/>
            <person name="Wang Q."/>
            <person name="Wei S."/>
            <person name="Zheng Y."/>
            <person name="Lin W."/>
            <person name="Duan Y."/>
            <person name="Cao H."/>
            <person name="Xiong S."/>
            <person name="Wang X."/>
            <person name="Wei L."/>
            <person name="Li C."/>
            <person name="Ma Q."/>
            <person name="Ju M."/>
            <person name="Zhao R."/>
            <person name="Li G."/>
            <person name="Mu C."/>
            <person name="Tian Q."/>
            <person name="Mei H."/>
            <person name="Zhang T."/>
            <person name="Gao T."/>
            <person name="Zhang H."/>
        </authorList>
    </citation>
    <scope>NUCLEOTIDE SEQUENCE</scope>
    <source>
        <strain evidence="2">G01</strain>
    </source>
</reference>
<feature type="compositionally biased region" description="Low complexity" evidence="1">
    <location>
        <begin position="261"/>
        <end position="272"/>
    </location>
</feature>
<evidence type="ECO:0000313" key="2">
    <source>
        <dbReference type="EMBL" id="KAL0358588.1"/>
    </source>
</evidence>
<sequence>MDDKEDEVVINNEIVQLERGLHEQIGKKKSCLDKIYMAIEEGKNIGRRDPEQVAMDKLVELAYKKLLATRGSFASKHGIAKVSKQVALAFLRRTLARCRKFEDSGASCFSEPALRDIIFAAPPRFYEIEQVAGASLAGANDGCSVDTLIHQTDQAFARNGPISNRAKRKELLLDDVGGAVFRASSALGILDGAKGKRSERDRERDPSIRNTLVKAGRSSMGGSKGERKAKSKPKQKTAQLSTSANGFVNKFTDTTNSVHPSASGSGESANSGNRKKDVRFMSSGNVPPVSSNDMESMEFANLPLNEIDGIEELGVESDIGGAQDLNSWFNFDVDGLQDHDSIGLEIPMDDLAELNMF</sequence>
<reference evidence="2" key="1">
    <citation type="submission" date="2020-06" db="EMBL/GenBank/DDBJ databases">
        <authorList>
            <person name="Li T."/>
            <person name="Hu X."/>
            <person name="Zhang T."/>
            <person name="Song X."/>
            <person name="Zhang H."/>
            <person name="Dai N."/>
            <person name="Sheng W."/>
            <person name="Hou X."/>
            <person name="Wei L."/>
        </authorList>
    </citation>
    <scope>NUCLEOTIDE SEQUENCE</scope>
    <source>
        <strain evidence="2">G01</strain>
        <tissue evidence="2">Leaf</tissue>
    </source>
</reference>
<dbReference type="PANTHER" id="PTHR31115:SF2">
    <property type="entry name" value="OS05G0107300 PROTEIN"/>
    <property type="match status" value="1"/>
</dbReference>
<feature type="region of interest" description="Disordered" evidence="1">
    <location>
        <begin position="192"/>
        <end position="293"/>
    </location>
</feature>
<feature type="compositionally biased region" description="Basic and acidic residues" evidence="1">
    <location>
        <begin position="193"/>
        <end position="207"/>
    </location>
</feature>
<name>A0AAW2PRM2_9LAMI</name>
<organism evidence="2">
    <name type="scientific">Sesamum angustifolium</name>
    <dbReference type="NCBI Taxonomy" id="2727405"/>
    <lineage>
        <taxon>Eukaryota</taxon>
        <taxon>Viridiplantae</taxon>
        <taxon>Streptophyta</taxon>
        <taxon>Embryophyta</taxon>
        <taxon>Tracheophyta</taxon>
        <taxon>Spermatophyta</taxon>
        <taxon>Magnoliopsida</taxon>
        <taxon>eudicotyledons</taxon>
        <taxon>Gunneridae</taxon>
        <taxon>Pentapetalae</taxon>
        <taxon>asterids</taxon>
        <taxon>lamiids</taxon>
        <taxon>Lamiales</taxon>
        <taxon>Pedaliaceae</taxon>
        <taxon>Sesamum</taxon>
    </lineage>
</organism>
<dbReference type="EMBL" id="JACGWK010000004">
    <property type="protein sequence ID" value="KAL0358588.1"/>
    <property type="molecule type" value="Genomic_DNA"/>
</dbReference>
<feature type="compositionally biased region" description="Polar residues" evidence="1">
    <location>
        <begin position="236"/>
        <end position="260"/>
    </location>
</feature>
<feature type="compositionally biased region" description="Polar residues" evidence="1">
    <location>
        <begin position="282"/>
        <end position="293"/>
    </location>
</feature>
<dbReference type="AlphaFoldDB" id="A0AAW2PRM2"/>
<evidence type="ECO:0000256" key="1">
    <source>
        <dbReference type="SAM" id="MobiDB-lite"/>
    </source>
</evidence>
<dbReference type="PANTHER" id="PTHR31115">
    <property type="entry name" value="OS05G0107300 PROTEIN"/>
    <property type="match status" value="1"/>
</dbReference>
<proteinExistence type="predicted"/>